<dbReference type="EMBL" id="JAYGJQ010000001">
    <property type="protein sequence ID" value="MEA9355618.1"/>
    <property type="molecule type" value="Genomic_DNA"/>
</dbReference>
<dbReference type="PROSITE" id="PS51257">
    <property type="entry name" value="PROKAR_LIPOPROTEIN"/>
    <property type="match status" value="1"/>
</dbReference>
<name>A0ABU5VRD3_9BACT</name>
<keyword evidence="2" id="KW-1185">Reference proteome</keyword>
<dbReference type="RefSeq" id="WP_323575233.1">
    <property type="nucleotide sequence ID" value="NZ_JAYGJQ010000001.1"/>
</dbReference>
<evidence type="ECO:0000313" key="2">
    <source>
        <dbReference type="Proteomes" id="UP001302274"/>
    </source>
</evidence>
<accession>A0ABU5VRD3</accession>
<sequence length="443" mass="50740">MKRSLIIINIVALFLTSCGSIRPQAERIPAADSTCQEIIKAFFQEEKSDSLEADLKAFLKIDMTDEEANDFFKEFSDSKLSTLDEDTLRAIFLYGKEDASVRRDLLKEFHHQLSGKDIDENDKVWEKFAAHKRKVDDKKQKMIAKEESAAGKKAASEKGQIFEKLYYRCKTQIQGKPTPLAYKQAKHLTYAIMAGSFGSTVISYSTVHRDEEKNKKWFNELFFSLGIELMFNYIGGRFVLTNPNLNPWKGKMPMAFLSSTLSDVGVSGAYAFFFKPDNSELEKKLKELEKDPKAQQKLQELLKIAEENNLYEKHLKKTQDLFKDKRTGKSMNPADFDHEVTIEDIDIEESRELLLAALTEQEYQENSGMMQTGHPAVDRFTFHRIFSLISVPTTIGMTMLMHNQMCMTEDPKKGFMKAVGLFLGTSMLMDTIYFNGKEVLINQ</sequence>
<dbReference type="Proteomes" id="UP001302274">
    <property type="component" value="Unassembled WGS sequence"/>
</dbReference>
<protein>
    <recommendedName>
        <fullName evidence="3">Lipoprotein</fullName>
    </recommendedName>
</protein>
<gene>
    <name evidence="1" type="ORF">SHI21_05385</name>
</gene>
<proteinExistence type="predicted"/>
<organism evidence="1 2">
    <name type="scientific">Bacteriovorax antarcticus</name>
    <dbReference type="NCBI Taxonomy" id="3088717"/>
    <lineage>
        <taxon>Bacteria</taxon>
        <taxon>Pseudomonadati</taxon>
        <taxon>Bdellovibrionota</taxon>
        <taxon>Bacteriovoracia</taxon>
        <taxon>Bacteriovoracales</taxon>
        <taxon>Bacteriovoracaceae</taxon>
        <taxon>Bacteriovorax</taxon>
    </lineage>
</organism>
<evidence type="ECO:0000313" key="1">
    <source>
        <dbReference type="EMBL" id="MEA9355618.1"/>
    </source>
</evidence>
<comment type="caution">
    <text evidence="1">The sequence shown here is derived from an EMBL/GenBank/DDBJ whole genome shotgun (WGS) entry which is preliminary data.</text>
</comment>
<reference evidence="1 2" key="1">
    <citation type="submission" date="2023-11" db="EMBL/GenBank/DDBJ databases">
        <title>A Novel Polar Bacteriovorax (B. antarcticus) Isolated from the Biocrust in Antarctica.</title>
        <authorList>
            <person name="Mun W."/>
            <person name="Choi S.Y."/>
            <person name="Mitchell R.J."/>
        </authorList>
    </citation>
    <scope>NUCLEOTIDE SEQUENCE [LARGE SCALE GENOMIC DNA]</scope>
    <source>
        <strain evidence="1 2">PP10</strain>
    </source>
</reference>
<evidence type="ECO:0008006" key="3">
    <source>
        <dbReference type="Google" id="ProtNLM"/>
    </source>
</evidence>